<accession>A0A5B7EX60</accession>
<sequence length="69" mass="7739">MRESLCLIESASQRQCSSERRGNSAQAETSQTLRSSPPMGNEGKTKRPFEKYGNYFLFPVSSFVTGRDT</sequence>
<evidence type="ECO:0000313" key="3">
    <source>
        <dbReference type="Proteomes" id="UP000324222"/>
    </source>
</evidence>
<evidence type="ECO:0000256" key="1">
    <source>
        <dbReference type="SAM" id="MobiDB-lite"/>
    </source>
</evidence>
<keyword evidence="3" id="KW-1185">Reference proteome</keyword>
<gene>
    <name evidence="2" type="ORF">E2C01_031556</name>
</gene>
<dbReference type="EMBL" id="VSRR010003962">
    <property type="protein sequence ID" value="MPC38055.1"/>
    <property type="molecule type" value="Genomic_DNA"/>
</dbReference>
<evidence type="ECO:0000313" key="2">
    <source>
        <dbReference type="EMBL" id="MPC38055.1"/>
    </source>
</evidence>
<comment type="caution">
    <text evidence="2">The sequence shown here is derived from an EMBL/GenBank/DDBJ whole genome shotgun (WGS) entry which is preliminary data.</text>
</comment>
<dbReference type="AlphaFoldDB" id="A0A5B7EX60"/>
<feature type="region of interest" description="Disordered" evidence="1">
    <location>
        <begin position="1"/>
        <end position="48"/>
    </location>
</feature>
<dbReference type="Proteomes" id="UP000324222">
    <property type="component" value="Unassembled WGS sequence"/>
</dbReference>
<proteinExistence type="predicted"/>
<feature type="compositionally biased region" description="Polar residues" evidence="1">
    <location>
        <begin position="23"/>
        <end position="35"/>
    </location>
</feature>
<organism evidence="2 3">
    <name type="scientific">Portunus trituberculatus</name>
    <name type="common">Swimming crab</name>
    <name type="synonym">Neptunus trituberculatus</name>
    <dbReference type="NCBI Taxonomy" id="210409"/>
    <lineage>
        <taxon>Eukaryota</taxon>
        <taxon>Metazoa</taxon>
        <taxon>Ecdysozoa</taxon>
        <taxon>Arthropoda</taxon>
        <taxon>Crustacea</taxon>
        <taxon>Multicrustacea</taxon>
        <taxon>Malacostraca</taxon>
        <taxon>Eumalacostraca</taxon>
        <taxon>Eucarida</taxon>
        <taxon>Decapoda</taxon>
        <taxon>Pleocyemata</taxon>
        <taxon>Brachyura</taxon>
        <taxon>Eubrachyura</taxon>
        <taxon>Portunoidea</taxon>
        <taxon>Portunidae</taxon>
        <taxon>Portuninae</taxon>
        <taxon>Portunus</taxon>
    </lineage>
</organism>
<name>A0A5B7EX60_PORTR</name>
<protein>
    <submittedName>
        <fullName evidence="2">Uncharacterized protein</fullName>
    </submittedName>
</protein>
<reference evidence="2 3" key="1">
    <citation type="submission" date="2019-05" db="EMBL/GenBank/DDBJ databases">
        <title>Another draft genome of Portunus trituberculatus and its Hox gene families provides insights of decapod evolution.</title>
        <authorList>
            <person name="Jeong J.-H."/>
            <person name="Song I."/>
            <person name="Kim S."/>
            <person name="Choi T."/>
            <person name="Kim D."/>
            <person name="Ryu S."/>
            <person name="Kim W."/>
        </authorList>
    </citation>
    <scope>NUCLEOTIDE SEQUENCE [LARGE SCALE GENOMIC DNA]</scope>
    <source>
        <tissue evidence="2">Muscle</tissue>
    </source>
</reference>